<dbReference type="STRING" id="558173.CDOO_01065"/>
<dbReference type="AlphaFoldDB" id="A0A097IJ28"/>
<feature type="region of interest" description="Disordered" evidence="1">
    <location>
        <begin position="15"/>
        <end position="37"/>
    </location>
</feature>
<sequence length="76" mass="8428">MVVSRILRPILGQGQRVHQTGDGPLTPGNSKYPDLPEPPVVDFDWEYDEDILADYISKIGTTVLLQSSGDRKTCVK</sequence>
<dbReference type="KEGG" id="cdo:CDOO_01065"/>
<organism evidence="2 3">
    <name type="scientific">Corynebacterium doosanense CAU 212 = DSM 45436</name>
    <dbReference type="NCBI Taxonomy" id="558173"/>
    <lineage>
        <taxon>Bacteria</taxon>
        <taxon>Bacillati</taxon>
        <taxon>Actinomycetota</taxon>
        <taxon>Actinomycetes</taxon>
        <taxon>Mycobacteriales</taxon>
        <taxon>Corynebacteriaceae</taxon>
        <taxon>Corynebacterium</taxon>
    </lineage>
</organism>
<dbReference type="Proteomes" id="UP000029914">
    <property type="component" value="Chromosome"/>
</dbReference>
<dbReference type="RefSeq" id="WP_038573168.1">
    <property type="nucleotide sequence ID" value="NZ_CP006764.1"/>
</dbReference>
<evidence type="ECO:0000313" key="3">
    <source>
        <dbReference type="Proteomes" id="UP000029914"/>
    </source>
</evidence>
<reference evidence="2 3" key="1">
    <citation type="submission" date="2013-09" db="EMBL/GenBank/DDBJ databases">
        <title>Complete genome sequence of Corynebacterium doosanense CAU 212(T) (=DSM 45436(T)), isolated from activated sludge.</title>
        <authorList>
            <person name="Schaffert L."/>
            <person name="Albersmeier A."/>
            <person name="Kalinowski J."/>
            <person name="Ruckert C."/>
        </authorList>
    </citation>
    <scope>NUCLEOTIDE SEQUENCE [LARGE SCALE GENOMIC DNA]</scope>
    <source>
        <strain evidence="2 3">CAU 212</strain>
    </source>
</reference>
<name>A0A097IJ28_9CORY</name>
<dbReference type="EMBL" id="CP006764">
    <property type="protein sequence ID" value="AIT62147.1"/>
    <property type="molecule type" value="Genomic_DNA"/>
</dbReference>
<accession>A0A097IJ28</accession>
<keyword evidence="3" id="KW-1185">Reference proteome</keyword>
<dbReference type="HOGENOM" id="CLU_2648335_0_0_11"/>
<proteinExistence type="predicted"/>
<protein>
    <submittedName>
        <fullName evidence="2">Uncharacterized protein</fullName>
    </submittedName>
</protein>
<evidence type="ECO:0000256" key="1">
    <source>
        <dbReference type="SAM" id="MobiDB-lite"/>
    </source>
</evidence>
<evidence type="ECO:0000313" key="2">
    <source>
        <dbReference type="EMBL" id="AIT62147.1"/>
    </source>
</evidence>
<gene>
    <name evidence="2" type="ORF">CDOO_01065</name>
</gene>